<dbReference type="OrthoDB" id="285635at2157"/>
<dbReference type="AlphaFoldDB" id="M0NG97"/>
<feature type="compositionally biased region" description="Low complexity" evidence="1">
    <location>
        <begin position="92"/>
        <end position="103"/>
    </location>
</feature>
<dbReference type="eggNOG" id="arCOG03924">
    <property type="taxonomic scope" value="Archaea"/>
</dbReference>
<dbReference type="Gene3D" id="1.10.10.10">
    <property type="entry name" value="Winged helix-like DNA-binding domain superfamily/Winged helix DNA-binding domain"/>
    <property type="match status" value="1"/>
</dbReference>
<reference evidence="2 3" key="1">
    <citation type="journal article" date="2014" name="PLoS Genet.">
        <title>Phylogenetically driven sequencing of extremely halophilic archaea reveals strategies for static and dynamic osmo-response.</title>
        <authorList>
            <person name="Becker E.A."/>
            <person name="Seitzer P.M."/>
            <person name="Tritt A."/>
            <person name="Larsen D."/>
            <person name="Krusor M."/>
            <person name="Yao A.I."/>
            <person name="Wu D."/>
            <person name="Madern D."/>
            <person name="Eisen J.A."/>
            <person name="Darling A.E."/>
            <person name="Facciotti M.T."/>
        </authorList>
    </citation>
    <scope>NUCLEOTIDE SEQUENCE [LARGE SCALE GENOMIC DNA]</scope>
    <source>
        <strain evidence="2 3">JCM 13552</strain>
    </source>
</reference>
<dbReference type="InterPro" id="IPR036388">
    <property type="entry name" value="WH-like_DNA-bd_sf"/>
</dbReference>
<sequence>MRPLVSWMTKVDDAILEWFESHEIAAPPKVIHTNLDVPVSYSQVKRRVRVLEENGLLDQDAEQSNYYAITTIGRWYLDGSIGTEKLEGLATGDSDPSSLLSGSSDGGLDG</sequence>
<evidence type="ECO:0000313" key="3">
    <source>
        <dbReference type="Proteomes" id="UP000011680"/>
    </source>
</evidence>
<keyword evidence="3" id="KW-1185">Reference proteome</keyword>
<comment type="caution">
    <text evidence="2">The sequence shown here is derived from an EMBL/GenBank/DDBJ whole genome shotgun (WGS) entry which is preliminary data.</text>
</comment>
<name>M0NG97_9EURY</name>
<dbReference type="Proteomes" id="UP000011680">
    <property type="component" value="Unassembled WGS sequence"/>
</dbReference>
<dbReference type="PATRIC" id="fig|1227457.3.peg.302"/>
<organism evidence="2 3">
    <name type="scientific">Halococcus thailandensis JCM 13552</name>
    <dbReference type="NCBI Taxonomy" id="1227457"/>
    <lineage>
        <taxon>Archaea</taxon>
        <taxon>Methanobacteriati</taxon>
        <taxon>Methanobacteriota</taxon>
        <taxon>Stenosarchaea group</taxon>
        <taxon>Halobacteria</taxon>
        <taxon>Halobacteriales</taxon>
        <taxon>Halococcaceae</taxon>
        <taxon>Halococcus</taxon>
    </lineage>
</organism>
<gene>
    <name evidence="2" type="ORF">C451_01728</name>
</gene>
<evidence type="ECO:0008006" key="4">
    <source>
        <dbReference type="Google" id="ProtNLM"/>
    </source>
</evidence>
<evidence type="ECO:0000256" key="1">
    <source>
        <dbReference type="SAM" id="MobiDB-lite"/>
    </source>
</evidence>
<feature type="region of interest" description="Disordered" evidence="1">
    <location>
        <begin position="88"/>
        <end position="110"/>
    </location>
</feature>
<proteinExistence type="predicted"/>
<dbReference type="RefSeq" id="WP_007736958.1">
    <property type="nucleotide sequence ID" value="NZ_AOMF01000033.1"/>
</dbReference>
<dbReference type="EMBL" id="AOMF01000033">
    <property type="protein sequence ID" value="EMA56558.1"/>
    <property type="molecule type" value="Genomic_DNA"/>
</dbReference>
<dbReference type="STRING" id="1227457.C451_01728"/>
<evidence type="ECO:0000313" key="2">
    <source>
        <dbReference type="EMBL" id="EMA56558.1"/>
    </source>
</evidence>
<accession>M0NG97</accession>
<protein>
    <recommendedName>
        <fullName evidence="4">Phage PhiH1 repressor protein</fullName>
    </recommendedName>
</protein>